<reference evidence="3" key="1">
    <citation type="submission" date="2025-08" db="UniProtKB">
        <authorList>
            <consortium name="RefSeq"/>
        </authorList>
    </citation>
    <scope>IDENTIFICATION</scope>
    <source>
        <tissue evidence="3">Sperm</tissue>
    </source>
</reference>
<dbReference type="PROSITE" id="PS51221">
    <property type="entry name" value="TTL"/>
    <property type="match status" value="1"/>
</dbReference>
<evidence type="ECO:0000313" key="3">
    <source>
        <dbReference type="RefSeq" id="XP_032824010.1"/>
    </source>
</evidence>
<sequence length="889" mass="97542">MALSLHWSPFVGLCSIAPYAVRTRLRRVPTRSIASDVGGAASAVEKTNRHPLSRARLPRKAAAAGLPALAQLGFAVEKKKRSSTPAQLRIRIVRPPVCVSVRGTGSGGAVVYARRVAEVGAHGDDPCGEGSTGGPEHPGARRGPRRAEKRLRRAAGEGIVLAGGGGGGRGGEGTLGGEGTPGERGTDQGEGEKQGDNEGAQGGKGTRQGGEGGGQGGKGGSQGGGKGGRQGGEGGRPGRLGDTRSSGPFFYIGGNNGAALVSEYCLRRGWERTLDRTREDYRLKWCELKSRSAYTAFREGQQLLYQIQNNKVLTSKIGLLCSLRDYERIISKLQVTSQPRMLKMDDFFPHTLRLDVRGERDEFFDSYQEGEKWICKPTGLNQGRGIFLLRSAGDVAALRERLLLDADAGPRTPRAHVPQARIVQRYVTNPLLLDGRKFDVRSYMLIASAAPPIVLFRHGYARLSCQSYSPESNDLTAHLTNQYMQKKSPVYQEVKEETVWTMSRFNDHVNEHCAPHKGLPKDWVLTTFTKRMQQVMTHCFLATKSKLEGKLGLFDLIGCDFLIDEDFKVWLLEMNCNPALQTNCMVLKEVIPQVVNETLDLALETFEKVRRGQRVMPLQTRRDFTLLYNGDPSDPHSRPSWPSSRPYLNLGLLVPRQKQQHQQNQQQQQQHQQQQQQQQRRATKSAARNFALPEPRTPKPRIRYNISIAKVAAPPLQKLSLRPQGVEDDDDEDREDDEEDEAEEKEGGGGTLGAITRRVGCSKSARRPLKSAAAPRPTPPGPRHHRWALTLRSRAPAASLSSLSARGGVRSVAALAATISVLTTSLPHEASATWKTALSLPVRKAEEEEAEEEEEEQEEVDSQRLPPLPSPDDASSGTTAKKQLSERGA</sequence>
<dbReference type="Proteomes" id="UP001318040">
    <property type="component" value="Chromosome 39"/>
</dbReference>
<feature type="compositionally biased region" description="Basic residues" evidence="1">
    <location>
        <begin position="140"/>
        <end position="153"/>
    </location>
</feature>
<feature type="region of interest" description="Disordered" evidence="1">
    <location>
        <begin position="121"/>
        <end position="247"/>
    </location>
</feature>
<feature type="compositionally biased region" description="Low complexity" evidence="1">
    <location>
        <begin position="660"/>
        <end position="679"/>
    </location>
</feature>
<gene>
    <name evidence="3" type="primary">TTLL10</name>
</gene>
<dbReference type="InterPro" id="IPR004344">
    <property type="entry name" value="TTL/TTLL_fam"/>
</dbReference>
<evidence type="ECO:0000256" key="1">
    <source>
        <dbReference type="SAM" id="MobiDB-lite"/>
    </source>
</evidence>
<name>A0AAJ7TVZ6_PETMA</name>
<dbReference type="InterPro" id="IPR027752">
    <property type="entry name" value="TTLL10"/>
</dbReference>
<dbReference type="PANTHER" id="PTHR46810:SF1">
    <property type="entry name" value="INACTIVE POLYGLYCYLASE TTLL10"/>
    <property type="match status" value="1"/>
</dbReference>
<feature type="compositionally biased region" description="Acidic residues" evidence="1">
    <location>
        <begin position="726"/>
        <end position="744"/>
    </location>
</feature>
<feature type="region of interest" description="Disordered" evidence="1">
    <location>
        <begin position="717"/>
        <end position="785"/>
    </location>
</feature>
<feature type="compositionally biased region" description="Basic and acidic residues" evidence="1">
    <location>
        <begin position="184"/>
        <end position="196"/>
    </location>
</feature>
<feature type="compositionally biased region" description="Gly residues" evidence="1">
    <location>
        <begin position="161"/>
        <end position="182"/>
    </location>
</feature>
<protein>
    <submittedName>
        <fullName evidence="3">Inactive polyglycylase TTLL10</fullName>
    </submittedName>
</protein>
<feature type="compositionally biased region" description="Acidic residues" evidence="1">
    <location>
        <begin position="847"/>
        <end position="860"/>
    </location>
</feature>
<dbReference type="KEGG" id="pmrn:116950407"/>
<dbReference type="SUPFAM" id="SSF56059">
    <property type="entry name" value="Glutathione synthetase ATP-binding domain-like"/>
    <property type="match status" value="1"/>
</dbReference>
<dbReference type="Gene3D" id="3.30.470.20">
    <property type="entry name" value="ATP-grasp fold, B domain"/>
    <property type="match status" value="1"/>
</dbReference>
<feature type="region of interest" description="Disordered" evidence="1">
    <location>
        <begin position="626"/>
        <end position="703"/>
    </location>
</feature>
<feature type="compositionally biased region" description="Gly residues" evidence="1">
    <location>
        <begin position="200"/>
        <end position="238"/>
    </location>
</feature>
<accession>A0AAJ7TVZ6</accession>
<proteinExistence type="predicted"/>
<dbReference type="CTD" id="254173"/>
<dbReference type="AlphaFoldDB" id="A0AAJ7TVZ6"/>
<organism evidence="2 3">
    <name type="scientific">Petromyzon marinus</name>
    <name type="common">Sea lamprey</name>
    <dbReference type="NCBI Taxonomy" id="7757"/>
    <lineage>
        <taxon>Eukaryota</taxon>
        <taxon>Metazoa</taxon>
        <taxon>Chordata</taxon>
        <taxon>Craniata</taxon>
        <taxon>Vertebrata</taxon>
        <taxon>Cyclostomata</taxon>
        <taxon>Hyperoartia</taxon>
        <taxon>Petromyzontiformes</taxon>
        <taxon>Petromyzontidae</taxon>
        <taxon>Petromyzon</taxon>
    </lineage>
</organism>
<keyword evidence="2" id="KW-1185">Reference proteome</keyword>
<dbReference type="PANTHER" id="PTHR46810">
    <property type="entry name" value="INACTIVE POLYGLYCYLASE TTLL10"/>
    <property type="match status" value="1"/>
</dbReference>
<evidence type="ECO:0000313" key="2">
    <source>
        <dbReference type="Proteomes" id="UP001318040"/>
    </source>
</evidence>
<dbReference type="GO" id="GO:0070737">
    <property type="term" value="F:protein-glycine ligase activity, elongating"/>
    <property type="evidence" value="ECO:0007669"/>
    <property type="project" value="TreeGrafter"/>
</dbReference>
<feature type="region of interest" description="Disordered" evidence="1">
    <location>
        <begin position="839"/>
        <end position="889"/>
    </location>
</feature>
<dbReference type="Pfam" id="PF03133">
    <property type="entry name" value="TTL"/>
    <property type="match status" value="1"/>
</dbReference>
<dbReference type="RefSeq" id="XP_032824010.1">
    <property type="nucleotide sequence ID" value="XM_032968119.1"/>
</dbReference>